<comment type="caution">
    <text evidence="1">The sequence shown here is derived from an EMBL/GenBank/DDBJ whole genome shotgun (WGS) entry which is preliminary data.</text>
</comment>
<evidence type="ECO:0000313" key="1">
    <source>
        <dbReference type="EMBL" id="GFD53106.1"/>
    </source>
</evidence>
<reference evidence="1" key="1">
    <citation type="journal article" date="2019" name="Sci. Rep.">
        <title>Draft genome of Tanacetum cinerariifolium, the natural source of mosquito coil.</title>
        <authorList>
            <person name="Yamashiro T."/>
            <person name="Shiraishi A."/>
            <person name="Satake H."/>
            <person name="Nakayama K."/>
        </authorList>
    </citation>
    <scope>NUCLEOTIDE SEQUENCE</scope>
</reference>
<protein>
    <submittedName>
        <fullName evidence="1">Uncharacterized protein</fullName>
    </submittedName>
</protein>
<proteinExistence type="predicted"/>
<sequence>FGQQAFVGGQHSVVEVGRANEAVVDEEKLVAPALLRRLGLANVAFYRDERRNLFATSQLFLVVIAQQRYDALAELTSGQAKYL</sequence>
<gene>
    <name evidence="1" type="ORF">Tci_925075</name>
</gene>
<name>A0A699X5C7_TANCI</name>
<organism evidence="1">
    <name type="scientific">Tanacetum cinerariifolium</name>
    <name type="common">Dalmatian daisy</name>
    <name type="synonym">Chrysanthemum cinerariifolium</name>
    <dbReference type="NCBI Taxonomy" id="118510"/>
    <lineage>
        <taxon>Eukaryota</taxon>
        <taxon>Viridiplantae</taxon>
        <taxon>Streptophyta</taxon>
        <taxon>Embryophyta</taxon>
        <taxon>Tracheophyta</taxon>
        <taxon>Spermatophyta</taxon>
        <taxon>Magnoliopsida</taxon>
        <taxon>eudicotyledons</taxon>
        <taxon>Gunneridae</taxon>
        <taxon>Pentapetalae</taxon>
        <taxon>asterids</taxon>
        <taxon>campanulids</taxon>
        <taxon>Asterales</taxon>
        <taxon>Asteraceae</taxon>
        <taxon>Asteroideae</taxon>
        <taxon>Anthemideae</taxon>
        <taxon>Anthemidinae</taxon>
        <taxon>Tanacetum</taxon>
    </lineage>
</organism>
<accession>A0A699X5C7</accession>
<feature type="non-terminal residue" evidence="1">
    <location>
        <position position="1"/>
    </location>
</feature>
<dbReference type="AlphaFoldDB" id="A0A699X5C7"/>
<dbReference type="EMBL" id="BKCJ011790239">
    <property type="protein sequence ID" value="GFD53106.1"/>
    <property type="molecule type" value="Genomic_DNA"/>
</dbReference>